<dbReference type="SUPFAM" id="SSF52091">
    <property type="entry name" value="SpoIIaa-like"/>
    <property type="match status" value="1"/>
</dbReference>
<dbReference type="InterPro" id="IPR036513">
    <property type="entry name" value="STAS_dom_sf"/>
</dbReference>
<dbReference type="Gene3D" id="3.30.750.24">
    <property type="entry name" value="STAS domain"/>
    <property type="match status" value="1"/>
</dbReference>
<evidence type="ECO:0000313" key="3">
    <source>
        <dbReference type="Proteomes" id="UP000316471"/>
    </source>
</evidence>
<organism evidence="2 3">
    <name type="scientific">Aerolutibacter ruishenii</name>
    <dbReference type="NCBI Taxonomy" id="686800"/>
    <lineage>
        <taxon>Bacteria</taxon>
        <taxon>Pseudomonadati</taxon>
        <taxon>Pseudomonadota</taxon>
        <taxon>Gammaproteobacteria</taxon>
        <taxon>Lysobacterales</taxon>
        <taxon>Lysobacteraceae</taxon>
        <taxon>Aerolutibacter</taxon>
    </lineage>
</organism>
<protein>
    <submittedName>
        <fullName evidence="2">Phospholipid transport system transporter-binding protein</fullName>
    </submittedName>
</protein>
<sequence length="102" mass="10477">MAVTTGQAGSVVASLRRDGEALVFNGVLARDAVAGLWRQALPQLAGVHRLDLAGVRSVDSAGLALLAELAARTGGATVVGLPEGLPELRDAYRLDDALAFAR</sequence>
<proteinExistence type="predicted"/>
<evidence type="ECO:0000313" key="2">
    <source>
        <dbReference type="EMBL" id="TWI13438.1"/>
    </source>
</evidence>
<comment type="caution">
    <text evidence="2">The sequence shown here is derived from an EMBL/GenBank/DDBJ whole genome shotgun (WGS) entry which is preliminary data.</text>
</comment>
<dbReference type="Pfam" id="PF13466">
    <property type="entry name" value="STAS_2"/>
    <property type="match status" value="1"/>
</dbReference>
<evidence type="ECO:0000259" key="1">
    <source>
        <dbReference type="Pfam" id="PF13466"/>
    </source>
</evidence>
<dbReference type="Proteomes" id="UP000316471">
    <property type="component" value="Unassembled WGS sequence"/>
</dbReference>
<accession>A0A562M0Y2</accession>
<gene>
    <name evidence="2" type="ORF">IP93_00600</name>
</gene>
<dbReference type="InterPro" id="IPR058548">
    <property type="entry name" value="MlaB-like_STAS"/>
</dbReference>
<name>A0A562M0Y2_9GAMM</name>
<dbReference type="RefSeq" id="WP_144811806.1">
    <property type="nucleotide sequence ID" value="NZ_VLKP01000002.1"/>
</dbReference>
<keyword evidence="3" id="KW-1185">Reference proteome</keyword>
<dbReference type="OrthoDB" id="6025652at2"/>
<dbReference type="AlphaFoldDB" id="A0A562M0Y2"/>
<reference evidence="2 3" key="1">
    <citation type="journal article" date="2015" name="Stand. Genomic Sci.">
        <title>Genomic Encyclopedia of Bacterial and Archaeal Type Strains, Phase III: the genomes of soil and plant-associated and newly described type strains.</title>
        <authorList>
            <person name="Whitman W.B."/>
            <person name="Woyke T."/>
            <person name="Klenk H.P."/>
            <person name="Zhou Y."/>
            <person name="Lilburn T.G."/>
            <person name="Beck B.J."/>
            <person name="De Vos P."/>
            <person name="Vandamme P."/>
            <person name="Eisen J.A."/>
            <person name="Garrity G."/>
            <person name="Hugenholtz P."/>
            <person name="Kyrpides N.C."/>
        </authorList>
    </citation>
    <scope>NUCLEOTIDE SEQUENCE [LARGE SCALE GENOMIC DNA]</scope>
    <source>
        <strain evidence="2 3">CGMCC 1.10136</strain>
    </source>
</reference>
<feature type="domain" description="MlaB-like STAS" evidence="1">
    <location>
        <begin position="23"/>
        <end position="95"/>
    </location>
</feature>
<dbReference type="EMBL" id="VLKP01000002">
    <property type="protein sequence ID" value="TWI13438.1"/>
    <property type="molecule type" value="Genomic_DNA"/>
</dbReference>